<dbReference type="InterPro" id="IPR052894">
    <property type="entry name" value="AsmA-related"/>
</dbReference>
<comment type="caution">
    <text evidence="3">The sequence shown here is derived from an EMBL/GenBank/DDBJ whole genome shotgun (WGS) entry which is preliminary data.</text>
</comment>
<dbReference type="PANTHER" id="PTHR30441">
    <property type="entry name" value="DUF748 DOMAIN-CONTAINING PROTEIN"/>
    <property type="match status" value="1"/>
</dbReference>
<dbReference type="Pfam" id="PF05170">
    <property type="entry name" value="AsmA"/>
    <property type="match status" value="1"/>
</dbReference>
<name>A0AA91BN62_9RHOB</name>
<feature type="domain" description="AsmA" evidence="2">
    <location>
        <begin position="447"/>
        <end position="795"/>
    </location>
</feature>
<evidence type="ECO:0000259" key="2">
    <source>
        <dbReference type="Pfam" id="PF05170"/>
    </source>
</evidence>
<dbReference type="GO" id="GO:0005886">
    <property type="term" value="C:plasma membrane"/>
    <property type="evidence" value="ECO:0007669"/>
    <property type="project" value="TreeGrafter"/>
</dbReference>
<reference evidence="3" key="1">
    <citation type="submission" date="2019-12" db="EMBL/GenBank/DDBJ databases">
        <title>Ruegeria JWLKs population differentiation of coral mucus and skeleton niches.</title>
        <authorList>
            <person name="Luo D."/>
        </authorList>
    </citation>
    <scope>NUCLEOTIDE SEQUENCE</scope>
    <source>
        <strain evidence="3">HKCCD6181</strain>
    </source>
</reference>
<dbReference type="PANTHER" id="PTHR30441:SF4">
    <property type="entry name" value="PROTEIN ASMA"/>
    <property type="match status" value="1"/>
</dbReference>
<dbReference type="EMBL" id="WVRA01000003">
    <property type="protein sequence ID" value="NOE18475.1"/>
    <property type="molecule type" value="Genomic_DNA"/>
</dbReference>
<feature type="region of interest" description="Disordered" evidence="1">
    <location>
        <begin position="594"/>
        <end position="613"/>
    </location>
</feature>
<protein>
    <submittedName>
        <fullName evidence="3">AsmA family protein</fullName>
    </submittedName>
</protein>
<proteinExistence type="predicted"/>
<dbReference type="Proteomes" id="UP000597886">
    <property type="component" value="Unassembled WGS sequence"/>
</dbReference>
<evidence type="ECO:0000313" key="4">
    <source>
        <dbReference type="Proteomes" id="UP000597886"/>
    </source>
</evidence>
<feature type="compositionally biased region" description="Acidic residues" evidence="1">
    <location>
        <begin position="596"/>
        <end position="606"/>
    </location>
</feature>
<dbReference type="InterPro" id="IPR007844">
    <property type="entry name" value="AsmA"/>
</dbReference>
<dbReference type="RefSeq" id="WP_171329902.1">
    <property type="nucleotide sequence ID" value="NZ_WVRA01000003.1"/>
</dbReference>
<evidence type="ECO:0000256" key="1">
    <source>
        <dbReference type="SAM" id="MobiDB-lite"/>
    </source>
</evidence>
<organism evidence="3 4">
    <name type="scientific">Ruegeria atlantica</name>
    <dbReference type="NCBI Taxonomy" id="81569"/>
    <lineage>
        <taxon>Bacteria</taxon>
        <taxon>Pseudomonadati</taxon>
        <taxon>Pseudomonadota</taxon>
        <taxon>Alphaproteobacteria</taxon>
        <taxon>Rhodobacterales</taxon>
        <taxon>Roseobacteraceae</taxon>
        <taxon>Ruegeria</taxon>
    </lineage>
</organism>
<sequence length="882" mass="94691">MRYVVKGVFICCAVALVFVFAAWLFLSSALFSSVRATFVENLISKKLGQDVRIEDEVRLGLGRQLQISAAGLVLPGAPEADATLAAIDKLEFEVSARDLWNNKLSLSGLSISGFHLNLITDKDGVGNWHSVSQPNAAASQTAKPPMLAVAGILSDRTVDLTDITIFYQNELNGIELNLQLPELLLKRDDQTNTASAAGEGSLNGERFELSGTFPAEDPFRITAVFEQISVLAEEVPQEAGLEVRTTIEIVELGQLLDILKLDRVLEGSGRIGATFHTANGTSRIDDLAVLAELDGGQSLSLNGQIGELGNPEDVSLTTRIRLYPENAEPAPAASRYDLKLVAVDMVMDSVPGQVPQRQMVIKTNGFTLDTSGEGPPPIKFSELSRTPEGALRVGSINLRIGNPADPFVILNGSVDDALRLQGISAEGLMDIPASSLISPELLGRDDQLGKFSGNFHLNGGINQLSLTNLDGQTSETEVWNLEVHGKVKNVLKFEDLDLAIDVDVPSGADLLEALSLERVETGPARFEIGLVSQGTDWNANAAVEVADSALQIVADLDDATSDPVLRGTIESELIKVDQIRTIIQAVAQLRKLGGSEADEEDADQEDSATGPLRDVTLEPIGRSILLSGMDMDVDIDLRHIEGARGISSLQSDLTLNEEELKAGPLKFEYGGAHFDVSGQMDLSNDAHLLTLTGKAGGWQLDDILHNLNFKKGASGTIYADFSVTGGTDSPKHFANTMNGSATVSMRDGSIETQLLDLAGLGVLPWVFTKEKQKVAPIVCLRAPINISNGNFSTKQTTLETDHVQVVVFGDVNVAGKSLDLNLQPRKIGEPLSKSPWPVTLRGPLSKPNVKVKDGPKRLKRSDGADIMPAKRKLCVPDILQLQ</sequence>
<dbReference type="AlphaFoldDB" id="A0AA91BN62"/>
<accession>A0AA91BN62</accession>
<feature type="region of interest" description="Disordered" evidence="1">
    <location>
        <begin position="842"/>
        <end position="863"/>
    </location>
</feature>
<gene>
    <name evidence="3" type="ORF">GS634_10150</name>
</gene>
<evidence type="ECO:0000313" key="3">
    <source>
        <dbReference type="EMBL" id="NOE18475.1"/>
    </source>
</evidence>
<dbReference type="GO" id="GO:0090313">
    <property type="term" value="P:regulation of protein targeting to membrane"/>
    <property type="evidence" value="ECO:0007669"/>
    <property type="project" value="TreeGrafter"/>
</dbReference>
<feature type="compositionally biased region" description="Basic and acidic residues" evidence="1">
    <location>
        <begin position="850"/>
        <end position="863"/>
    </location>
</feature>